<name>A0ABQ1QR16_9RHOB</name>
<evidence type="ECO:0000256" key="7">
    <source>
        <dbReference type="ARBA" id="ARBA00023136"/>
    </source>
</evidence>
<comment type="subcellular location">
    <subcellularLocation>
        <location evidence="1 8">Cell membrane</location>
        <topology evidence="1 8">Multi-pass membrane protein</topology>
    </subcellularLocation>
</comment>
<dbReference type="PANTHER" id="PTHR30269">
    <property type="entry name" value="TRANSMEMBRANE PROTEIN YFCA"/>
    <property type="match status" value="1"/>
</dbReference>
<organism evidence="9 10">
    <name type="scientific">Sinisalibacter lacisalsi</name>
    <dbReference type="NCBI Taxonomy" id="1526570"/>
    <lineage>
        <taxon>Bacteria</taxon>
        <taxon>Pseudomonadati</taxon>
        <taxon>Pseudomonadota</taxon>
        <taxon>Alphaproteobacteria</taxon>
        <taxon>Rhodobacterales</taxon>
        <taxon>Roseobacteraceae</taxon>
        <taxon>Sinisalibacter</taxon>
    </lineage>
</organism>
<keyword evidence="10" id="KW-1185">Reference proteome</keyword>
<comment type="caution">
    <text evidence="9">The sequence shown here is derived from an EMBL/GenBank/DDBJ whole genome shotgun (WGS) entry which is preliminary data.</text>
</comment>
<evidence type="ECO:0000256" key="3">
    <source>
        <dbReference type="ARBA" id="ARBA00022448"/>
    </source>
</evidence>
<gene>
    <name evidence="9" type="ORF">GCM10011358_26870</name>
</gene>
<evidence type="ECO:0000313" key="9">
    <source>
        <dbReference type="EMBL" id="GGD41613.1"/>
    </source>
</evidence>
<evidence type="ECO:0000256" key="5">
    <source>
        <dbReference type="ARBA" id="ARBA00022692"/>
    </source>
</evidence>
<feature type="transmembrane region" description="Helical" evidence="8">
    <location>
        <begin position="47"/>
        <end position="70"/>
    </location>
</feature>
<dbReference type="Pfam" id="PF01925">
    <property type="entry name" value="TauE"/>
    <property type="match status" value="1"/>
</dbReference>
<comment type="similarity">
    <text evidence="2 8">Belongs to the 4-toluene sulfonate uptake permease (TSUP) (TC 2.A.102) family.</text>
</comment>
<sequence>MSTPEALAGALISPGLAWLALTFILAGLVRGFTGFGTALIFMPVGAIFLPVPVAIVIVTVAGMLTWPLIVPQAFRLADRREVAVLAGAAIITAPLGVWLLSWVERDLLRWLVAAAAALTLLALVTGWRYRQRVRGAGLGAIGAVAGVLGGTTGLTGPPVILFYLAGQLEVARVRANTILFLAVLDIGIVANLVFRGLVDGTAVWLAALLAFPYAAGMVVGQRLFRPERERAFRGLAYLVIAGAILTGLPVFG</sequence>
<dbReference type="InterPro" id="IPR002781">
    <property type="entry name" value="TM_pro_TauE-like"/>
</dbReference>
<reference evidence="10" key="1">
    <citation type="journal article" date="2019" name="Int. J. Syst. Evol. Microbiol.">
        <title>The Global Catalogue of Microorganisms (GCM) 10K type strain sequencing project: providing services to taxonomists for standard genome sequencing and annotation.</title>
        <authorList>
            <consortium name="The Broad Institute Genomics Platform"/>
            <consortium name="The Broad Institute Genome Sequencing Center for Infectious Disease"/>
            <person name="Wu L."/>
            <person name="Ma J."/>
        </authorList>
    </citation>
    <scope>NUCLEOTIDE SEQUENCE [LARGE SCALE GENOMIC DNA]</scope>
    <source>
        <strain evidence="10">CGMCC 1.12922</strain>
    </source>
</reference>
<dbReference type="PANTHER" id="PTHR30269:SF37">
    <property type="entry name" value="MEMBRANE TRANSPORTER PROTEIN"/>
    <property type="match status" value="1"/>
</dbReference>
<dbReference type="Proteomes" id="UP000617355">
    <property type="component" value="Unassembled WGS sequence"/>
</dbReference>
<feature type="transmembrane region" description="Helical" evidence="8">
    <location>
        <begin position="82"/>
        <end position="101"/>
    </location>
</feature>
<evidence type="ECO:0000256" key="6">
    <source>
        <dbReference type="ARBA" id="ARBA00022989"/>
    </source>
</evidence>
<evidence type="ECO:0000313" key="10">
    <source>
        <dbReference type="Proteomes" id="UP000617355"/>
    </source>
</evidence>
<protein>
    <recommendedName>
        <fullName evidence="8">Probable membrane transporter protein</fullName>
    </recommendedName>
</protein>
<evidence type="ECO:0000256" key="4">
    <source>
        <dbReference type="ARBA" id="ARBA00022475"/>
    </source>
</evidence>
<dbReference type="EMBL" id="BMGI01000004">
    <property type="protein sequence ID" value="GGD41613.1"/>
    <property type="molecule type" value="Genomic_DNA"/>
</dbReference>
<dbReference type="RefSeq" id="WP_188528582.1">
    <property type="nucleotide sequence ID" value="NZ_BMGI01000004.1"/>
</dbReference>
<evidence type="ECO:0000256" key="2">
    <source>
        <dbReference type="ARBA" id="ARBA00009142"/>
    </source>
</evidence>
<dbReference type="InterPro" id="IPR052017">
    <property type="entry name" value="TSUP"/>
</dbReference>
<evidence type="ECO:0000256" key="8">
    <source>
        <dbReference type="RuleBase" id="RU363041"/>
    </source>
</evidence>
<evidence type="ECO:0000256" key="1">
    <source>
        <dbReference type="ARBA" id="ARBA00004651"/>
    </source>
</evidence>
<keyword evidence="7 8" id="KW-0472">Membrane</keyword>
<feature type="transmembrane region" description="Helical" evidence="8">
    <location>
        <begin position="177"/>
        <end position="194"/>
    </location>
</feature>
<feature type="transmembrane region" description="Helical" evidence="8">
    <location>
        <begin position="107"/>
        <end position="127"/>
    </location>
</feature>
<keyword evidence="5 8" id="KW-0812">Transmembrane</keyword>
<feature type="transmembrane region" description="Helical" evidence="8">
    <location>
        <begin position="201"/>
        <end position="219"/>
    </location>
</feature>
<keyword evidence="3" id="KW-0813">Transport</keyword>
<keyword evidence="4 8" id="KW-1003">Cell membrane</keyword>
<proteinExistence type="inferred from homology"/>
<feature type="transmembrane region" description="Helical" evidence="8">
    <location>
        <begin position="231"/>
        <end position="251"/>
    </location>
</feature>
<keyword evidence="6 8" id="KW-1133">Transmembrane helix</keyword>
<feature type="transmembrane region" description="Helical" evidence="8">
    <location>
        <begin position="139"/>
        <end position="165"/>
    </location>
</feature>
<accession>A0ABQ1QR16</accession>